<dbReference type="STRING" id="80876.SAMN05421779_102653"/>
<dbReference type="SUPFAM" id="SSF53335">
    <property type="entry name" value="S-adenosyl-L-methionine-dependent methyltransferases"/>
    <property type="match status" value="1"/>
</dbReference>
<dbReference type="AlphaFoldDB" id="A0A1N7K8N2"/>
<keyword evidence="3 7" id="KW-0489">Methyltransferase</keyword>
<evidence type="ECO:0000259" key="6">
    <source>
        <dbReference type="PROSITE" id="PS50123"/>
    </source>
</evidence>
<evidence type="ECO:0000313" key="7">
    <source>
        <dbReference type="EMBL" id="SIS57928.1"/>
    </source>
</evidence>
<dbReference type="InterPro" id="IPR000780">
    <property type="entry name" value="CheR_MeTrfase"/>
</dbReference>
<dbReference type="OrthoDB" id="9816309at2"/>
<dbReference type="InterPro" id="IPR022642">
    <property type="entry name" value="CheR_C"/>
</dbReference>
<feature type="domain" description="CheR-type methyltransferase" evidence="6">
    <location>
        <begin position="1"/>
        <end position="256"/>
    </location>
</feature>
<dbReference type="PANTHER" id="PTHR24422:SF21">
    <property type="entry name" value="CHEMOTAXIS PROTEIN METHYLTRANSFERASE 1"/>
    <property type="match status" value="1"/>
</dbReference>
<evidence type="ECO:0000256" key="4">
    <source>
        <dbReference type="ARBA" id="ARBA00022679"/>
    </source>
</evidence>
<sequence>MKPDDFDFLAKMLKERSGLVLTPDKSYLLESRLMPVARKRGLKGLEDLVAQLRRRDEALAADVTDAMTTNESFFFRDQKPFDQFRDVVLPNLLRTRATKRSFRIWCAAASSGQEPYSLAMILKEHAARLAGWKVEIVGTDLSREILQKARSGLYSQFEVQRGLPIQLLVKYFQKRDDQWELDPAVRSMVQFKEWNLLQDMKALGTFDVVFCRNVLIYFDQPTKSVVLENMSKQMTDDAVLYLGGAETVLGISERFKPIPSQRGVYAVARPGYNGPSIGAPAA</sequence>
<evidence type="ECO:0000256" key="1">
    <source>
        <dbReference type="ARBA" id="ARBA00001541"/>
    </source>
</evidence>
<dbReference type="GO" id="GO:0008983">
    <property type="term" value="F:protein-glutamate O-methyltransferase activity"/>
    <property type="evidence" value="ECO:0007669"/>
    <property type="project" value="UniProtKB-EC"/>
</dbReference>
<protein>
    <recommendedName>
        <fullName evidence="2">protein-glutamate O-methyltransferase</fullName>
        <ecNumber evidence="2">2.1.1.80</ecNumber>
    </recommendedName>
</protein>
<comment type="catalytic activity">
    <reaction evidence="1">
        <text>L-glutamyl-[protein] + S-adenosyl-L-methionine = [protein]-L-glutamate 5-O-methyl ester + S-adenosyl-L-homocysteine</text>
        <dbReference type="Rhea" id="RHEA:24452"/>
        <dbReference type="Rhea" id="RHEA-COMP:10208"/>
        <dbReference type="Rhea" id="RHEA-COMP:10311"/>
        <dbReference type="ChEBI" id="CHEBI:29973"/>
        <dbReference type="ChEBI" id="CHEBI:57856"/>
        <dbReference type="ChEBI" id="CHEBI:59789"/>
        <dbReference type="ChEBI" id="CHEBI:82795"/>
        <dbReference type="EC" id="2.1.1.80"/>
    </reaction>
</comment>
<keyword evidence="5" id="KW-0949">S-adenosyl-L-methionine</keyword>
<name>A0A1N7K8N2_9PROT</name>
<keyword evidence="4 7" id="KW-0808">Transferase</keyword>
<evidence type="ECO:0000313" key="8">
    <source>
        <dbReference type="Proteomes" id="UP000185678"/>
    </source>
</evidence>
<evidence type="ECO:0000256" key="2">
    <source>
        <dbReference type="ARBA" id="ARBA00012534"/>
    </source>
</evidence>
<evidence type="ECO:0000256" key="5">
    <source>
        <dbReference type="ARBA" id="ARBA00022691"/>
    </source>
</evidence>
<dbReference type="InterPro" id="IPR029063">
    <property type="entry name" value="SAM-dependent_MTases_sf"/>
</dbReference>
<dbReference type="Gene3D" id="1.10.155.10">
    <property type="entry name" value="Chemotaxis receptor methyltransferase CheR, N-terminal domain"/>
    <property type="match status" value="1"/>
</dbReference>
<dbReference type="SUPFAM" id="SSF47757">
    <property type="entry name" value="Chemotaxis receptor methyltransferase CheR, N-terminal domain"/>
    <property type="match status" value="1"/>
</dbReference>
<dbReference type="Pfam" id="PF03705">
    <property type="entry name" value="CheR_N"/>
    <property type="match status" value="1"/>
</dbReference>
<reference evidence="7 8" key="1">
    <citation type="submission" date="2017-01" db="EMBL/GenBank/DDBJ databases">
        <authorList>
            <person name="Mah S.A."/>
            <person name="Swanson W.J."/>
            <person name="Moy G.W."/>
            <person name="Vacquier V.D."/>
        </authorList>
    </citation>
    <scope>NUCLEOTIDE SEQUENCE [LARGE SCALE GENOMIC DNA]</scope>
    <source>
        <strain evidence="7 8">DSM 11589</strain>
    </source>
</reference>
<dbReference type="EC" id="2.1.1.80" evidence="2"/>
<dbReference type="InterPro" id="IPR050903">
    <property type="entry name" value="Bact_Chemotaxis_MeTrfase"/>
</dbReference>
<dbReference type="InterPro" id="IPR022641">
    <property type="entry name" value="CheR_N"/>
</dbReference>
<dbReference type="InterPro" id="IPR036804">
    <property type="entry name" value="CheR_N_sf"/>
</dbReference>
<evidence type="ECO:0000256" key="3">
    <source>
        <dbReference type="ARBA" id="ARBA00022603"/>
    </source>
</evidence>
<dbReference type="SMART" id="SM00138">
    <property type="entry name" value="MeTrc"/>
    <property type="match status" value="1"/>
</dbReference>
<dbReference type="Pfam" id="PF01739">
    <property type="entry name" value="CheR"/>
    <property type="match status" value="1"/>
</dbReference>
<dbReference type="PROSITE" id="PS50123">
    <property type="entry name" value="CHER"/>
    <property type="match status" value="1"/>
</dbReference>
<dbReference type="Gene3D" id="3.40.50.150">
    <property type="entry name" value="Vaccinia Virus protein VP39"/>
    <property type="match status" value="1"/>
</dbReference>
<organism evidence="7 8">
    <name type="scientific">Insolitispirillum peregrinum</name>
    <dbReference type="NCBI Taxonomy" id="80876"/>
    <lineage>
        <taxon>Bacteria</taxon>
        <taxon>Pseudomonadati</taxon>
        <taxon>Pseudomonadota</taxon>
        <taxon>Alphaproteobacteria</taxon>
        <taxon>Rhodospirillales</taxon>
        <taxon>Novispirillaceae</taxon>
        <taxon>Insolitispirillum</taxon>
    </lineage>
</organism>
<proteinExistence type="predicted"/>
<dbReference type="Proteomes" id="UP000185678">
    <property type="component" value="Unassembled WGS sequence"/>
</dbReference>
<gene>
    <name evidence="7" type="ORF">SAMN05421779_102653</name>
</gene>
<dbReference type="RefSeq" id="WP_076399483.1">
    <property type="nucleotide sequence ID" value="NZ_FTOA01000002.1"/>
</dbReference>
<dbReference type="PANTHER" id="PTHR24422">
    <property type="entry name" value="CHEMOTAXIS PROTEIN METHYLTRANSFERASE"/>
    <property type="match status" value="1"/>
</dbReference>
<dbReference type="GO" id="GO:0032259">
    <property type="term" value="P:methylation"/>
    <property type="evidence" value="ECO:0007669"/>
    <property type="project" value="UniProtKB-KW"/>
</dbReference>
<accession>A0A1N7K8N2</accession>
<dbReference type="PRINTS" id="PR00996">
    <property type="entry name" value="CHERMTFRASE"/>
</dbReference>
<dbReference type="EMBL" id="FTOA01000002">
    <property type="protein sequence ID" value="SIS57928.1"/>
    <property type="molecule type" value="Genomic_DNA"/>
</dbReference>
<keyword evidence="8" id="KW-1185">Reference proteome</keyword>